<feature type="region of interest" description="Disordered" evidence="1">
    <location>
        <begin position="1"/>
        <end position="47"/>
    </location>
</feature>
<reference evidence="2" key="3">
    <citation type="submission" date="2006-01" db="EMBL/GenBank/DDBJ databases">
        <authorList>
            <person name="Buell R."/>
        </authorList>
    </citation>
    <scope>NUCLEOTIDE SEQUENCE</scope>
</reference>
<organism evidence="2">
    <name type="scientific">Oryza sativa subsp. japonica</name>
    <name type="common">Rice</name>
    <dbReference type="NCBI Taxonomy" id="39947"/>
    <lineage>
        <taxon>Eukaryota</taxon>
        <taxon>Viridiplantae</taxon>
        <taxon>Streptophyta</taxon>
        <taxon>Embryophyta</taxon>
        <taxon>Tracheophyta</taxon>
        <taxon>Spermatophyta</taxon>
        <taxon>Magnoliopsida</taxon>
        <taxon>Liliopsida</taxon>
        <taxon>Poales</taxon>
        <taxon>Poaceae</taxon>
        <taxon>BOP clade</taxon>
        <taxon>Oryzoideae</taxon>
        <taxon>Oryzeae</taxon>
        <taxon>Oryzinae</taxon>
        <taxon>Oryza</taxon>
        <taxon>Oryza sativa</taxon>
    </lineage>
</organism>
<name>Q2QPQ6_ORYSJ</name>
<feature type="region of interest" description="Disordered" evidence="1">
    <location>
        <begin position="82"/>
        <end position="127"/>
    </location>
</feature>
<accession>Q2QPQ6</accession>
<evidence type="ECO:0000313" key="2">
    <source>
        <dbReference type="EMBL" id="ABA98761.1"/>
    </source>
</evidence>
<feature type="compositionally biased region" description="Basic and acidic residues" evidence="1">
    <location>
        <begin position="100"/>
        <end position="110"/>
    </location>
</feature>
<reference evidence="2" key="2">
    <citation type="submission" date="2005-04" db="EMBL/GenBank/DDBJ databases">
        <authorList>
            <person name="Buell C.R."/>
            <person name="Wing R.A."/>
            <person name="McCombie W.A."/>
            <person name="Ouyang S."/>
        </authorList>
    </citation>
    <scope>NUCLEOTIDE SEQUENCE</scope>
</reference>
<reference evidence="2" key="1">
    <citation type="journal article" date="2005" name="BMC Biol.">
        <title>The sequence of rice chromosomes 11 and 12, rich in disease resistance genes and recent gene duplications.</title>
        <authorList>
            <consortium name="The rice chromosomes 11 and 12 sequencing consortia"/>
        </authorList>
    </citation>
    <scope>NUCLEOTIDE SEQUENCE [LARGE SCALE GENOMIC DNA]</scope>
</reference>
<sequence length="542" mass="60875">MAENQSPSTVKPPNPPGTKHPSSEVGAKNIVPITIDKLSPEQRQEFERMMSSVQDKFMNSFKETLSGTIIQKYKLKVVAADEPGTSSSKHGKAKGSADNSSDKGGEPRDGEVEDVEEEDAEEQEPLKFNNFQDQVDYVVQHALINQSGVLVNTLTNMIKSMVHGTIAEHQNKGLVFLLDGVFPQYRNLVTGNQQHTANAPPVQPTTSVSAPAPGAPSSVQRQSTPIGQQVVQLVRQQTVQQIPARQRTPIAQQNQPIGAQFVPEQQMYNVQQPPENYLGWAYLEKQFHSYFYSGTHEMKLSVLTAVRQRHDETVQDYIQRFRDMRNKCYSLALTDSQLADLTFQGLIAPIKEKFSSQEFESLSHLAQKVTLHKQRFAEAKKNFKKINHAYPYMYDSEEEDDSEVAAAEWARSKKVVPCQWVKNSGKEERYGFDITKADKIFDLLLQEKQIQLPAGNIIPSAEELGKRKYCKWHKSNSHATNDCKVFRQQICRNMNSAIIKGGSARDLKVDGCGDKGFRQVQALSMRGNTLLLFGDLNPLGVY</sequence>
<protein>
    <submittedName>
        <fullName evidence="2">Retrotransposon protein, putative, unclassified</fullName>
    </submittedName>
</protein>
<dbReference type="EMBL" id="DP000011">
    <property type="protein sequence ID" value="ABA98761.1"/>
    <property type="molecule type" value="Genomic_DNA"/>
</dbReference>
<dbReference type="AlphaFoldDB" id="Q2QPQ6"/>
<evidence type="ECO:0000256" key="1">
    <source>
        <dbReference type="SAM" id="MobiDB-lite"/>
    </source>
</evidence>
<feature type="region of interest" description="Disordered" evidence="1">
    <location>
        <begin position="194"/>
        <end position="222"/>
    </location>
</feature>
<feature type="compositionally biased region" description="Basic and acidic residues" evidence="1">
    <location>
        <begin position="38"/>
        <end position="47"/>
    </location>
</feature>
<feature type="compositionally biased region" description="Acidic residues" evidence="1">
    <location>
        <begin position="111"/>
        <end position="123"/>
    </location>
</feature>
<proteinExistence type="predicted"/>
<gene>
    <name evidence="2" type="ordered locus">LOC_Os12g33650</name>
</gene>
<feature type="compositionally biased region" description="Low complexity" evidence="1">
    <location>
        <begin position="204"/>
        <end position="219"/>
    </location>
</feature>